<evidence type="ECO:0000313" key="2">
    <source>
        <dbReference type="Proteomes" id="UP000054018"/>
    </source>
</evidence>
<dbReference type="EMBL" id="KN833945">
    <property type="protein sequence ID" value="KIK14313.1"/>
    <property type="molecule type" value="Genomic_DNA"/>
</dbReference>
<feature type="non-terminal residue" evidence="1">
    <location>
        <position position="80"/>
    </location>
</feature>
<protein>
    <submittedName>
        <fullName evidence="1">Uncharacterized protein</fullName>
    </submittedName>
</protein>
<dbReference type="OrthoDB" id="3004311at2759"/>
<dbReference type="Proteomes" id="UP000054018">
    <property type="component" value="Unassembled WGS sequence"/>
</dbReference>
<evidence type="ECO:0000313" key="1">
    <source>
        <dbReference type="EMBL" id="KIK14313.1"/>
    </source>
</evidence>
<dbReference type="HOGENOM" id="CLU_2596659_0_0_1"/>
<accession>A0A0C9Z2P4</accession>
<name>A0A0C9Z2P4_9AGAM</name>
<keyword evidence="2" id="KW-1185">Reference proteome</keyword>
<dbReference type="AlphaFoldDB" id="A0A0C9Z2P4"/>
<proteinExistence type="predicted"/>
<reference evidence="2" key="2">
    <citation type="submission" date="2015-01" db="EMBL/GenBank/DDBJ databases">
        <title>Evolutionary Origins and Diversification of the Mycorrhizal Mutualists.</title>
        <authorList>
            <consortium name="DOE Joint Genome Institute"/>
            <consortium name="Mycorrhizal Genomics Consortium"/>
            <person name="Kohler A."/>
            <person name="Kuo A."/>
            <person name="Nagy L.G."/>
            <person name="Floudas D."/>
            <person name="Copeland A."/>
            <person name="Barry K.W."/>
            <person name="Cichocki N."/>
            <person name="Veneault-Fourrey C."/>
            <person name="LaButti K."/>
            <person name="Lindquist E.A."/>
            <person name="Lipzen A."/>
            <person name="Lundell T."/>
            <person name="Morin E."/>
            <person name="Murat C."/>
            <person name="Riley R."/>
            <person name="Ohm R."/>
            <person name="Sun H."/>
            <person name="Tunlid A."/>
            <person name="Henrissat B."/>
            <person name="Grigoriev I.V."/>
            <person name="Hibbett D.S."/>
            <person name="Martin F."/>
        </authorList>
    </citation>
    <scope>NUCLEOTIDE SEQUENCE [LARGE SCALE GENOMIC DNA]</scope>
    <source>
        <strain evidence="2">441</strain>
    </source>
</reference>
<reference evidence="1 2" key="1">
    <citation type="submission" date="2014-04" db="EMBL/GenBank/DDBJ databases">
        <authorList>
            <consortium name="DOE Joint Genome Institute"/>
            <person name="Kuo A."/>
            <person name="Kohler A."/>
            <person name="Costa M.D."/>
            <person name="Nagy L.G."/>
            <person name="Floudas D."/>
            <person name="Copeland A."/>
            <person name="Barry K.W."/>
            <person name="Cichocki N."/>
            <person name="Veneault-Fourrey C."/>
            <person name="LaButti K."/>
            <person name="Lindquist E.A."/>
            <person name="Lipzen A."/>
            <person name="Lundell T."/>
            <person name="Morin E."/>
            <person name="Murat C."/>
            <person name="Sun H."/>
            <person name="Tunlid A."/>
            <person name="Henrissat B."/>
            <person name="Grigoriev I.V."/>
            <person name="Hibbett D.S."/>
            <person name="Martin F."/>
            <person name="Nordberg H.P."/>
            <person name="Cantor M.N."/>
            <person name="Hua S.X."/>
        </authorList>
    </citation>
    <scope>NUCLEOTIDE SEQUENCE [LARGE SCALE GENOMIC DNA]</scope>
    <source>
        <strain evidence="1 2">441</strain>
    </source>
</reference>
<organism evidence="1 2">
    <name type="scientific">Pisolithus microcarpus 441</name>
    <dbReference type="NCBI Taxonomy" id="765257"/>
    <lineage>
        <taxon>Eukaryota</taxon>
        <taxon>Fungi</taxon>
        <taxon>Dikarya</taxon>
        <taxon>Basidiomycota</taxon>
        <taxon>Agaricomycotina</taxon>
        <taxon>Agaricomycetes</taxon>
        <taxon>Agaricomycetidae</taxon>
        <taxon>Boletales</taxon>
        <taxon>Sclerodermatineae</taxon>
        <taxon>Pisolithaceae</taxon>
        <taxon>Pisolithus</taxon>
    </lineage>
</organism>
<sequence length="80" mass="9075">MVKFYSDPLVSDKWPRPEREWKDKEFAVVARCIAPTRGLKYEEIARWAPALSAGKWNHSVYSYGAGDPYAIGVEEKAGDL</sequence>
<gene>
    <name evidence="1" type="ORF">PISMIDRAFT_688076</name>
</gene>